<gene>
    <name evidence="6" type="ORF">GCM10022231_29850</name>
</gene>
<name>A0ABP7PJS4_9ACTN</name>
<feature type="domain" description="HTH hxlR-type" evidence="5">
    <location>
        <begin position="11"/>
        <end position="110"/>
    </location>
</feature>
<dbReference type="SUPFAM" id="SSF46785">
    <property type="entry name" value="Winged helix' DNA-binding domain"/>
    <property type="match status" value="1"/>
</dbReference>
<sequence length="172" mass="18616">MDWLDYDTGNCSVQRALEVMGDRWSVLVLREVFHGVRRFDQIRRHTGMSESVLAARLRHLVGAGVLTTAEYQEAGARARREYRLTPAGLDLQPALIALLQWGDKHRAGPEGPALVVEHRGCDAKVSAVLECADGHRLTGPEQVRSVPGPGARVAPAQSTPTAPSGPIVEHSG</sequence>
<evidence type="ECO:0000256" key="2">
    <source>
        <dbReference type="ARBA" id="ARBA00023125"/>
    </source>
</evidence>
<dbReference type="EMBL" id="BAAAZW010000009">
    <property type="protein sequence ID" value="GAA3966853.1"/>
    <property type="molecule type" value="Genomic_DNA"/>
</dbReference>
<dbReference type="PANTHER" id="PTHR33204">
    <property type="entry name" value="TRANSCRIPTIONAL REGULATOR, MARR FAMILY"/>
    <property type="match status" value="1"/>
</dbReference>
<protein>
    <submittedName>
        <fullName evidence="6">Helix-turn-helix domain-containing protein</fullName>
    </submittedName>
</protein>
<keyword evidence="1" id="KW-0805">Transcription regulation</keyword>
<keyword evidence="3" id="KW-0804">Transcription</keyword>
<dbReference type="Pfam" id="PF01638">
    <property type="entry name" value="HxlR"/>
    <property type="match status" value="1"/>
</dbReference>
<evidence type="ECO:0000313" key="7">
    <source>
        <dbReference type="Proteomes" id="UP001418444"/>
    </source>
</evidence>
<keyword evidence="2" id="KW-0238">DNA-binding</keyword>
<dbReference type="InterPro" id="IPR002577">
    <property type="entry name" value="HTH_HxlR"/>
</dbReference>
<evidence type="ECO:0000256" key="1">
    <source>
        <dbReference type="ARBA" id="ARBA00023015"/>
    </source>
</evidence>
<evidence type="ECO:0000256" key="4">
    <source>
        <dbReference type="SAM" id="MobiDB-lite"/>
    </source>
</evidence>
<evidence type="ECO:0000256" key="3">
    <source>
        <dbReference type="ARBA" id="ARBA00023163"/>
    </source>
</evidence>
<proteinExistence type="predicted"/>
<dbReference type="Proteomes" id="UP001418444">
    <property type="component" value="Unassembled WGS sequence"/>
</dbReference>
<dbReference type="RefSeq" id="WP_344785175.1">
    <property type="nucleotide sequence ID" value="NZ_BAAAZW010000009.1"/>
</dbReference>
<dbReference type="InterPro" id="IPR036390">
    <property type="entry name" value="WH_DNA-bd_sf"/>
</dbReference>
<dbReference type="InterPro" id="IPR036388">
    <property type="entry name" value="WH-like_DNA-bd_sf"/>
</dbReference>
<reference evidence="7" key="1">
    <citation type="journal article" date="2019" name="Int. J. Syst. Evol. Microbiol.">
        <title>The Global Catalogue of Microorganisms (GCM) 10K type strain sequencing project: providing services to taxonomists for standard genome sequencing and annotation.</title>
        <authorList>
            <consortium name="The Broad Institute Genomics Platform"/>
            <consortium name="The Broad Institute Genome Sequencing Center for Infectious Disease"/>
            <person name="Wu L."/>
            <person name="Ma J."/>
        </authorList>
    </citation>
    <scope>NUCLEOTIDE SEQUENCE [LARGE SCALE GENOMIC DNA]</scope>
    <source>
        <strain evidence="7">JCM 16923</strain>
    </source>
</reference>
<keyword evidence="7" id="KW-1185">Reference proteome</keyword>
<feature type="region of interest" description="Disordered" evidence="4">
    <location>
        <begin position="138"/>
        <end position="172"/>
    </location>
</feature>
<comment type="caution">
    <text evidence="6">The sequence shown here is derived from an EMBL/GenBank/DDBJ whole genome shotgun (WGS) entry which is preliminary data.</text>
</comment>
<dbReference type="PROSITE" id="PS51118">
    <property type="entry name" value="HTH_HXLR"/>
    <property type="match status" value="1"/>
</dbReference>
<evidence type="ECO:0000259" key="5">
    <source>
        <dbReference type="PROSITE" id="PS51118"/>
    </source>
</evidence>
<accession>A0ABP7PJS4</accession>
<organism evidence="6 7">
    <name type="scientific">Gordonia caeni</name>
    <dbReference type="NCBI Taxonomy" id="1007097"/>
    <lineage>
        <taxon>Bacteria</taxon>
        <taxon>Bacillati</taxon>
        <taxon>Actinomycetota</taxon>
        <taxon>Actinomycetes</taxon>
        <taxon>Mycobacteriales</taxon>
        <taxon>Gordoniaceae</taxon>
        <taxon>Gordonia</taxon>
    </lineage>
</organism>
<evidence type="ECO:0000313" key="6">
    <source>
        <dbReference type="EMBL" id="GAA3966853.1"/>
    </source>
</evidence>
<dbReference type="Gene3D" id="1.10.10.10">
    <property type="entry name" value="Winged helix-like DNA-binding domain superfamily/Winged helix DNA-binding domain"/>
    <property type="match status" value="1"/>
</dbReference>
<dbReference type="PANTHER" id="PTHR33204:SF18">
    <property type="entry name" value="TRANSCRIPTIONAL REGULATORY PROTEIN"/>
    <property type="match status" value="1"/>
</dbReference>